<dbReference type="Proteomes" id="UP000007360">
    <property type="component" value="Unassembled WGS sequence"/>
</dbReference>
<dbReference type="InterPro" id="IPR036388">
    <property type="entry name" value="WH-like_DNA-bd_sf"/>
</dbReference>
<dbReference type="EMBL" id="AMPO01000003">
    <property type="protein sequence ID" value="EKF86168.1"/>
    <property type="molecule type" value="Genomic_DNA"/>
</dbReference>
<proteinExistence type="predicted"/>
<dbReference type="PROSITE" id="PS50995">
    <property type="entry name" value="HTH_MARR_2"/>
    <property type="match status" value="1"/>
</dbReference>
<keyword evidence="1" id="KW-0805">Transcription regulation</keyword>
<gene>
    <name evidence="5" type="ORF">A994_04410</name>
</gene>
<keyword evidence="2" id="KW-0238">DNA-binding</keyword>
<comment type="caution">
    <text evidence="5">The sequence shown here is derived from an EMBL/GenBank/DDBJ whole genome shotgun (WGS) entry which is preliminary data.</text>
</comment>
<dbReference type="RefSeq" id="WP_004030111.1">
    <property type="nucleotide sequence ID" value="NZ_AMPO01000003.1"/>
</dbReference>
<dbReference type="Pfam" id="PF01047">
    <property type="entry name" value="MarR"/>
    <property type="match status" value="1"/>
</dbReference>
<dbReference type="PANTHER" id="PTHR42756:SF1">
    <property type="entry name" value="TRANSCRIPTIONAL REPRESSOR OF EMRAB OPERON"/>
    <property type="match status" value="1"/>
</dbReference>
<sequence>MEDERLDKMVDNLYLFFPLFRKKVFKHRKRSHEGKMPHSYYHVLKILDKHGNLPMSKIGRNVHISKSNMTSLIDKLVENGLAERLPDQNDRRVINISITPKGKDVLKDWRKNSNNEIKKSLSVLSEEDLETFYVSVENIKDILHKL</sequence>
<dbReference type="PATRIC" id="fig|1204725.3.peg.884"/>
<dbReference type="SUPFAM" id="SSF46785">
    <property type="entry name" value="Winged helix' DNA-binding domain"/>
    <property type="match status" value="1"/>
</dbReference>
<evidence type="ECO:0000256" key="2">
    <source>
        <dbReference type="ARBA" id="ARBA00023125"/>
    </source>
</evidence>
<keyword evidence="3" id="KW-0804">Transcription</keyword>
<dbReference type="GO" id="GO:0003700">
    <property type="term" value="F:DNA-binding transcription factor activity"/>
    <property type="evidence" value="ECO:0007669"/>
    <property type="project" value="InterPro"/>
</dbReference>
<dbReference type="PRINTS" id="PR00598">
    <property type="entry name" value="HTHMARR"/>
</dbReference>
<evidence type="ECO:0000256" key="1">
    <source>
        <dbReference type="ARBA" id="ARBA00023015"/>
    </source>
</evidence>
<dbReference type="AlphaFoldDB" id="K2R0V1"/>
<dbReference type="OrthoDB" id="67413at2157"/>
<feature type="domain" description="HTH marR-type" evidence="4">
    <location>
        <begin position="6"/>
        <end position="146"/>
    </location>
</feature>
<keyword evidence="6" id="KW-1185">Reference proteome</keyword>
<evidence type="ECO:0000256" key="3">
    <source>
        <dbReference type="ARBA" id="ARBA00023163"/>
    </source>
</evidence>
<evidence type="ECO:0000313" key="6">
    <source>
        <dbReference type="Proteomes" id="UP000007360"/>
    </source>
</evidence>
<dbReference type="InterPro" id="IPR000835">
    <property type="entry name" value="HTH_MarR-typ"/>
</dbReference>
<accession>K2R0V1</accession>
<organism evidence="5 6">
    <name type="scientific">Methanobacterium formicicum (strain DSM 3637 / PP1)</name>
    <dbReference type="NCBI Taxonomy" id="1204725"/>
    <lineage>
        <taxon>Archaea</taxon>
        <taxon>Methanobacteriati</taxon>
        <taxon>Methanobacteriota</taxon>
        <taxon>Methanomada group</taxon>
        <taxon>Methanobacteria</taxon>
        <taxon>Methanobacteriales</taxon>
        <taxon>Methanobacteriaceae</taxon>
        <taxon>Methanobacterium</taxon>
    </lineage>
</organism>
<protein>
    <submittedName>
        <fullName evidence="5">MarR family transcriptional regulator</fullName>
    </submittedName>
</protein>
<name>K2R0V1_METFP</name>
<dbReference type="SMART" id="SM00347">
    <property type="entry name" value="HTH_MARR"/>
    <property type="match status" value="1"/>
</dbReference>
<reference evidence="5 6" key="1">
    <citation type="journal article" date="2012" name="J. Bacteriol.">
        <title>Draft genome sequence of Methanobacterium formicicum DSM 3637, an archaebacterium isolated from the methane producer amoeba Pelomyxa palustris.</title>
        <authorList>
            <person name="Gutierrez G."/>
        </authorList>
    </citation>
    <scope>NUCLEOTIDE SEQUENCE [LARGE SCALE GENOMIC DNA]</scope>
    <source>
        <strain evidence="6">DSM 3637 / PP1</strain>
    </source>
</reference>
<evidence type="ECO:0000259" key="4">
    <source>
        <dbReference type="PROSITE" id="PS50995"/>
    </source>
</evidence>
<evidence type="ECO:0000313" key="5">
    <source>
        <dbReference type="EMBL" id="EKF86168.1"/>
    </source>
</evidence>
<dbReference type="PANTHER" id="PTHR42756">
    <property type="entry name" value="TRANSCRIPTIONAL REGULATOR, MARR"/>
    <property type="match status" value="1"/>
</dbReference>
<dbReference type="Gene3D" id="1.10.10.10">
    <property type="entry name" value="Winged helix-like DNA-binding domain superfamily/Winged helix DNA-binding domain"/>
    <property type="match status" value="1"/>
</dbReference>
<dbReference type="GO" id="GO:0003677">
    <property type="term" value="F:DNA binding"/>
    <property type="evidence" value="ECO:0007669"/>
    <property type="project" value="UniProtKB-KW"/>
</dbReference>
<dbReference type="InterPro" id="IPR036390">
    <property type="entry name" value="WH_DNA-bd_sf"/>
</dbReference>